<dbReference type="GO" id="GO:0044183">
    <property type="term" value="F:protein folding chaperone"/>
    <property type="evidence" value="ECO:0007669"/>
    <property type="project" value="TreeGrafter"/>
</dbReference>
<evidence type="ECO:0000256" key="3">
    <source>
        <dbReference type="ARBA" id="ARBA00013194"/>
    </source>
</evidence>
<dbReference type="Pfam" id="PF00254">
    <property type="entry name" value="FKBP_C"/>
    <property type="match status" value="1"/>
</dbReference>
<dbReference type="NCBIfam" id="TIGR00115">
    <property type="entry name" value="tig"/>
    <property type="match status" value="1"/>
</dbReference>
<dbReference type="Pfam" id="PF05698">
    <property type="entry name" value="Trigger_C"/>
    <property type="match status" value="1"/>
</dbReference>
<dbReference type="GO" id="GO:0043335">
    <property type="term" value="P:protein unfolding"/>
    <property type="evidence" value="ECO:0007669"/>
    <property type="project" value="TreeGrafter"/>
</dbReference>
<evidence type="ECO:0000256" key="6">
    <source>
        <dbReference type="ARBA" id="ARBA00023186"/>
    </source>
</evidence>
<feature type="domain" description="Trigger factor C-terminal" evidence="13">
    <location>
        <begin position="262"/>
        <end position="387"/>
    </location>
</feature>
<dbReference type="InterPro" id="IPR005215">
    <property type="entry name" value="Trig_fac"/>
</dbReference>
<dbReference type="GO" id="GO:0015031">
    <property type="term" value="P:protein transport"/>
    <property type="evidence" value="ECO:0007669"/>
    <property type="project" value="UniProtKB-UniRule"/>
</dbReference>
<accession>A0A1J5IJZ0</accession>
<evidence type="ECO:0000256" key="7">
    <source>
        <dbReference type="ARBA" id="ARBA00023235"/>
    </source>
</evidence>
<evidence type="ECO:0000259" key="13">
    <source>
        <dbReference type="Pfam" id="PF05698"/>
    </source>
</evidence>
<dbReference type="GO" id="GO:0043022">
    <property type="term" value="F:ribosome binding"/>
    <property type="evidence" value="ECO:0007669"/>
    <property type="project" value="TreeGrafter"/>
</dbReference>
<keyword evidence="6 9" id="KW-0143">Chaperone</keyword>
<dbReference type="Gene3D" id="1.10.3120.10">
    <property type="entry name" value="Trigger factor, C-terminal domain"/>
    <property type="match status" value="1"/>
</dbReference>
<dbReference type="InterPro" id="IPR008881">
    <property type="entry name" value="Trigger_fac_ribosome-bd_bac"/>
</dbReference>
<comment type="function">
    <text evidence="9">Involved in protein export. Acts as a chaperone by maintaining the newly synthesized protein in an open conformation. Functions as a peptidyl-prolyl cis-trans isomerase.</text>
</comment>
<comment type="catalytic activity">
    <reaction evidence="1 9">
        <text>[protein]-peptidylproline (omega=180) = [protein]-peptidylproline (omega=0)</text>
        <dbReference type="Rhea" id="RHEA:16237"/>
        <dbReference type="Rhea" id="RHEA-COMP:10747"/>
        <dbReference type="Rhea" id="RHEA-COMP:10748"/>
        <dbReference type="ChEBI" id="CHEBI:83833"/>
        <dbReference type="ChEBI" id="CHEBI:83834"/>
        <dbReference type="EC" id="5.2.1.8"/>
    </reaction>
</comment>
<evidence type="ECO:0000313" key="14">
    <source>
        <dbReference type="EMBL" id="OIP97481.1"/>
    </source>
</evidence>
<dbReference type="PANTHER" id="PTHR30560:SF3">
    <property type="entry name" value="TRIGGER FACTOR-LIKE PROTEIN TIG, CHLOROPLASTIC"/>
    <property type="match status" value="1"/>
</dbReference>
<keyword evidence="5 9" id="KW-0697">Rotamase</keyword>
<name>A0A1J5IJZ0_9BACT</name>
<dbReference type="GO" id="GO:0051083">
    <property type="term" value="P:'de novo' cotranslational protein folding"/>
    <property type="evidence" value="ECO:0007669"/>
    <property type="project" value="TreeGrafter"/>
</dbReference>
<proteinExistence type="inferred from homology"/>
<dbReference type="Pfam" id="PF05697">
    <property type="entry name" value="Trigger_N"/>
    <property type="match status" value="1"/>
</dbReference>
<dbReference type="SUPFAM" id="SSF109998">
    <property type="entry name" value="Triger factor/SurA peptide-binding domain-like"/>
    <property type="match status" value="1"/>
</dbReference>
<evidence type="ECO:0000256" key="4">
    <source>
        <dbReference type="ARBA" id="ARBA00016902"/>
    </source>
</evidence>
<dbReference type="Gene3D" id="3.30.70.1050">
    <property type="entry name" value="Trigger factor ribosome-binding domain"/>
    <property type="match status" value="1"/>
</dbReference>
<gene>
    <name evidence="9" type="primary">tig</name>
    <name evidence="14" type="ORF">AUK40_03145</name>
</gene>
<evidence type="ECO:0000259" key="11">
    <source>
        <dbReference type="Pfam" id="PF00254"/>
    </source>
</evidence>
<keyword evidence="7 9" id="KW-0413">Isomerase</keyword>
<dbReference type="GO" id="GO:0005737">
    <property type="term" value="C:cytoplasm"/>
    <property type="evidence" value="ECO:0007669"/>
    <property type="project" value="UniProtKB-SubCell"/>
</dbReference>
<feature type="compositionally biased region" description="Basic and acidic residues" evidence="10">
    <location>
        <begin position="433"/>
        <end position="443"/>
    </location>
</feature>
<dbReference type="InterPro" id="IPR027304">
    <property type="entry name" value="Trigger_fact/SurA_dom_sf"/>
</dbReference>
<keyword evidence="9" id="KW-0132">Cell division</keyword>
<evidence type="ECO:0000256" key="2">
    <source>
        <dbReference type="ARBA" id="ARBA00005464"/>
    </source>
</evidence>
<comment type="subcellular location">
    <subcellularLocation>
        <location evidence="9">Cytoplasm</location>
    </subcellularLocation>
    <text evidence="9">About half TF is bound to the ribosome near the polypeptide exit tunnel while the other half is free in the cytoplasm.</text>
</comment>
<dbReference type="InterPro" id="IPR036611">
    <property type="entry name" value="Trigger_fac_ribosome-bd_sf"/>
</dbReference>
<sequence>MEIALKHEDKSQIKITITISPEEVAVEKTKAFERLRQHLRLQGFRPGKVPAPMAQAHIHEADIRSDLLETCVPTWYLAAVREQKLHVISDPSFDLQTFEDGKPLTFSATVTVYPDVKLGEYKKIRAKTKKVTVKQKDIDEAIDSLRERQAKFETKAGKAEKEDVAAVSVQAHLGEEEVKAFTRESYEIVLGEGYFAPGFDDKLIGCEAGQALEFSLPLPDSYPIERFKGKSIDFKVQVKEIKKRTLPELNDDFAKSLKIESLTVLKEQSRQYLEEARTEEAQKEFREEVLKKASDCAKFDLPEVLVIDELDRIQREFEWRLKQQGFSMELYLKTKKTTLEDMQKDWRPQAETIAHLEVALDAIAREEKIEVADQELEAELGLWLQNFRDQKGGLTVEGHRLQDNLTSPNGRVYLAQLIRREKTKKYLYGLSTGEDKVEAKTESDAAPTPAEPSTT</sequence>
<dbReference type="STRING" id="1817892.AUK40_03145"/>
<dbReference type="EMBL" id="MNZT01000054">
    <property type="protein sequence ID" value="OIP97481.1"/>
    <property type="molecule type" value="Genomic_DNA"/>
</dbReference>
<evidence type="ECO:0000256" key="9">
    <source>
        <dbReference type="HAMAP-Rule" id="MF_00303"/>
    </source>
</evidence>
<dbReference type="SUPFAM" id="SSF102735">
    <property type="entry name" value="Trigger factor ribosome-binding domain"/>
    <property type="match status" value="1"/>
</dbReference>
<feature type="region of interest" description="Disordered" evidence="10">
    <location>
        <begin position="431"/>
        <end position="455"/>
    </location>
</feature>
<evidence type="ECO:0000259" key="12">
    <source>
        <dbReference type="Pfam" id="PF05697"/>
    </source>
</evidence>
<dbReference type="Proteomes" id="UP000183245">
    <property type="component" value="Unassembled WGS sequence"/>
</dbReference>
<dbReference type="InterPro" id="IPR046357">
    <property type="entry name" value="PPIase_dom_sf"/>
</dbReference>
<dbReference type="InterPro" id="IPR008880">
    <property type="entry name" value="Trigger_fac_C"/>
</dbReference>
<dbReference type="GO" id="GO:0051301">
    <property type="term" value="P:cell division"/>
    <property type="evidence" value="ECO:0007669"/>
    <property type="project" value="UniProtKB-KW"/>
</dbReference>
<organism evidence="14 15">
    <name type="scientific">Candidatus Wirthbacteria bacterium CG2_30_54_11</name>
    <dbReference type="NCBI Taxonomy" id="1817892"/>
    <lineage>
        <taxon>Bacteria</taxon>
        <taxon>Candidatus Wirthbacteria</taxon>
    </lineage>
</organism>
<dbReference type="Gene3D" id="3.10.50.40">
    <property type="match status" value="1"/>
</dbReference>
<reference evidence="14 15" key="1">
    <citation type="journal article" date="2016" name="Environ. Microbiol.">
        <title>Genomic resolution of a cold subsurface aquifer community provides metabolic insights for novel microbes adapted to high CO concentrations.</title>
        <authorList>
            <person name="Probst A.J."/>
            <person name="Castelle C.J."/>
            <person name="Singh A."/>
            <person name="Brown C.T."/>
            <person name="Anantharaman K."/>
            <person name="Sharon I."/>
            <person name="Hug L.A."/>
            <person name="Burstein D."/>
            <person name="Emerson J.B."/>
            <person name="Thomas B.C."/>
            <person name="Banfield J.F."/>
        </authorList>
    </citation>
    <scope>NUCLEOTIDE SEQUENCE [LARGE SCALE GENOMIC DNA]</scope>
    <source>
        <strain evidence="14">CG2_30_54_11</strain>
    </source>
</reference>
<dbReference type="InterPro" id="IPR001179">
    <property type="entry name" value="PPIase_FKBP_dom"/>
</dbReference>
<evidence type="ECO:0000256" key="10">
    <source>
        <dbReference type="SAM" id="MobiDB-lite"/>
    </source>
</evidence>
<comment type="similarity">
    <text evidence="2 9">Belongs to the FKBP-type PPIase family. Tig subfamily.</text>
</comment>
<feature type="domain" description="PPIase FKBP-type" evidence="11">
    <location>
        <begin position="158"/>
        <end position="237"/>
    </location>
</feature>
<evidence type="ECO:0000256" key="5">
    <source>
        <dbReference type="ARBA" id="ARBA00023110"/>
    </source>
</evidence>
<dbReference type="HAMAP" id="MF_00303">
    <property type="entry name" value="Trigger_factor_Tig"/>
    <property type="match status" value="1"/>
</dbReference>
<dbReference type="PIRSF" id="PIRSF003095">
    <property type="entry name" value="Trigger_factor"/>
    <property type="match status" value="1"/>
</dbReference>
<evidence type="ECO:0000256" key="8">
    <source>
        <dbReference type="ARBA" id="ARBA00029986"/>
    </source>
</evidence>
<dbReference type="AlphaFoldDB" id="A0A1J5IJZ0"/>
<dbReference type="InterPro" id="IPR037041">
    <property type="entry name" value="Trigger_fac_C_sf"/>
</dbReference>
<dbReference type="PANTHER" id="PTHR30560">
    <property type="entry name" value="TRIGGER FACTOR CHAPERONE AND PEPTIDYL-PROLYL CIS/TRANS ISOMERASE"/>
    <property type="match status" value="1"/>
</dbReference>
<dbReference type="SUPFAM" id="SSF54534">
    <property type="entry name" value="FKBP-like"/>
    <property type="match status" value="1"/>
</dbReference>
<evidence type="ECO:0000256" key="1">
    <source>
        <dbReference type="ARBA" id="ARBA00000971"/>
    </source>
</evidence>
<dbReference type="GO" id="GO:0003755">
    <property type="term" value="F:peptidyl-prolyl cis-trans isomerase activity"/>
    <property type="evidence" value="ECO:0007669"/>
    <property type="project" value="UniProtKB-UniRule"/>
</dbReference>
<keyword evidence="9" id="KW-0131">Cell cycle</keyword>
<comment type="domain">
    <text evidence="9">Consists of 3 domains; the N-terminus binds the ribosome, the middle domain has PPIase activity, while the C-terminus has intrinsic chaperone activity on its own.</text>
</comment>
<dbReference type="EC" id="5.2.1.8" evidence="3 9"/>
<evidence type="ECO:0000313" key="15">
    <source>
        <dbReference type="Proteomes" id="UP000183245"/>
    </source>
</evidence>
<feature type="domain" description="Trigger factor ribosome-binding bacterial" evidence="12">
    <location>
        <begin position="1"/>
        <end position="145"/>
    </location>
</feature>
<comment type="caution">
    <text evidence="14">The sequence shown here is derived from an EMBL/GenBank/DDBJ whole genome shotgun (WGS) entry which is preliminary data.</text>
</comment>
<keyword evidence="9" id="KW-0963">Cytoplasm</keyword>
<protein>
    <recommendedName>
        <fullName evidence="4 9">Trigger factor</fullName>
        <shortName evidence="9">TF</shortName>
        <ecNumber evidence="3 9">5.2.1.8</ecNumber>
    </recommendedName>
    <alternativeName>
        <fullName evidence="8 9">PPIase</fullName>
    </alternativeName>
</protein>